<sequence length="83" mass="8945">MSSLASRRDILVRVEQAFSFFESLAQRFPVDADGLLGRGDRLVEDGSQPVAAPGGLVWNLAPTNSSRNAWPGANRAESRAYPA</sequence>
<gene>
    <name evidence="1" type="ORF">FM104_00880</name>
</gene>
<name>A0A1R4I9Y3_9MICO</name>
<keyword evidence="2" id="KW-1185">Reference proteome</keyword>
<reference evidence="1 2" key="1">
    <citation type="submission" date="2017-02" db="EMBL/GenBank/DDBJ databases">
        <authorList>
            <person name="Peterson S.W."/>
        </authorList>
    </citation>
    <scope>NUCLEOTIDE SEQUENCE [LARGE SCALE GENOMIC DNA]</scope>
    <source>
        <strain evidence="1 2">B Mb 05.01</strain>
    </source>
</reference>
<evidence type="ECO:0000313" key="1">
    <source>
        <dbReference type="EMBL" id="SJN16414.1"/>
    </source>
</evidence>
<evidence type="ECO:0000313" key="2">
    <source>
        <dbReference type="Proteomes" id="UP000196320"/>
    </source>
</evidence>
<accession>A0A1R4I9Y3</accession>
<organism evidence="1 2">
    <name type="scientific">Microbacterium esteraromaticum</name>
    <dbReference type="NCBI Taxonomy" id="57043"/>
    <lineage>
        <taxon>Bacteria</taxon>
        <taxon>Bacillati</taxon>
        <taxon>Actinomycetota</taxon>
        <taxon>Actinomycetes</taxon>
        <taxon>Micrococcales</taxon>
        <taxon>Microbacteriaceae</taxon>
        <taxon>Microbacterium</taxon>
    </lineage>
</organism>
<protein>
    <submittedName>
        <fullName evidence="1">Uncharacterized protein</fullName>
    </submittedName>
</protein>
<dbReference type="AlphaFoldDB" id="A0A1R4I9Y3"/>
<dbReference type="Proteomes" id="UP000196320">
    <property type="component" value="Unassembled WGS sequence"/>
</dbReference>
<dbReference type="EMBL" id="FUKO01000003">
    <property type="protein sequence ID" value="SJN16414.1"/>
    <property type="molecule type" value="Genomic_DNA"/>
</dbReference>
<proteinExistence type="predicted"/>